<reference evidence="1" key="1">
    <citation type="submission" date="2024-07" db="EMBL/GenBank/DDBJ databases">
        <title>Metagenome and Metagenome-Assembled Genomes of Archaea from a hot spring from the geothermal field of Los Azufres, Mexico.</title>
        <authorList>
            <person name="Marin-Paredes R."/>
            <person name="Martinez-Romero E."/>
            <person name="Servin-Garciduenas L.E."/>
        </authorList>
    </citation>
    <scope>NUCLEOTIDE SEQUENCE</scope>
    <source>
        <strain evidence="1">AZ1-454</strain>
    </source>
</reference>
<comment type="caution">
    <text evidence="1">The sequence shown here is derived from an EMBL/GenBank/DDBJ whole genome shotgun (WGS) entry which is preliminary data.</text>
</comment>
<dbReference type="Proteomes" id="UP000053480">
    <property type="component" value="Unassembled WGS sequence"/>
</dbReference>
<name>A0ACC6TLB2_9CREN</name>
<organism evidence="1 2">
    <name type="scientific">Candidatus Aramenus sulfurataquae</name>
    <dbReference type="NCBI Taxonomy" id="1326980"/>
    <lineage>
        <taxon>Archaea</taxon>
        <taxon>Thermoproteota</taxon>
        <taxon>Thermoprotei</taxon>
        <taxon>Sulfolobales</taxon>
        <taxon>Sulfolobaceae</taxon>
        <taxon>Candidatus Aramenus</taxon>
    </lineage>
</organism>
<gene>
    <name evidence="1" type="ORF">TQ35_0000180</name>
</gene>
<evidence type="ECO:0000313" key="1">
    <source>
        <dbReference type="EMBL" id="MEW9490630.1"/>
    </source>
</evidence>
<proteinExistence type="predicted"/>
<dbReference type="EMBL" id="JZWS03000001">
    <property type="protein sequence ID" value="MEW9490630.1"/>
    <property type="molecule type" value="Genomic_DNA"/>
</dbReference>
<sequence>MKFSFFYSLLFLGLIVVSSLYYPLVPFLVALALVRRKLVILIDLAIASLSFLILDVTSKEFLYVFTLRALVYINLFVVLSEAVDKSTILDLFGEKGVPIIVALSYYPYFYDLAMQVLFNMRARNEKFNPVKVSRPIIVEMLKVAENLYVAYTVKLYGKYSGKVNLFPSRYDVIVLIMGVASLCLSLVLYLYLGQ</sequence>
<accession>A0ACC6TLB2</accession>
<evidence type="ECO:0000313" key="2">
    <source>
        <dbReference type="Proteomes" id="UP000053480"/>
    </source>
</evidence>
<protein>
    <submittedName>
        <fullName evidence="1">Uncharacterized protein</fullName>
    </submittedName>
</protein>